<gene>
    <name evidence="1" type="ORF">A6A04_19230</name>
</gene>
<dbReference type="AlphaFoldDB" id="A0A178MNM4"/>
<dbReference type="EMBL" id="LWQT01000061">
    <property type="protein sequence ID" value="OAN49554.1"/>
    <property type="molecule type" value="Genomic_DNA"/>
</dbReference>
<sequence>MPLREGTIDLNFAAVAVGSGFEVVAIDSGLNFCPIFGGQFIRSIGMIESVIALPIPGRLAVGPLVGA</sequence>
<accession>A0A178MNM4</accession>
<organism evidence="1 2">
    <name type="scientific">Paramagnetospirillum marisnigri</name>
    <dbReference type="NCBI Taxonomy" id="1285242"/>
    <lineage>
        <taxon>Bacteria</taxon>
        <taxon>Pseudomonadati</taxon>
        <taxon>Pseudomonadota</taxon>
        <taxon>Alphaproteobacteria</taxon>
        <taxon>Rhodospirillales</taxon>
        <taxon>Magnetospirillaceae</taxon>
        <taxon>Paramagnetospirillum</taxon>
    </lineage>
</organism>
<name>A0A178MNM4_9PROT</name>
<protein>
    <submittedName>
        <fullName evidence="1">Uncharacterized protein</fullName>
    </submittedName>
</protein>
<evidence type="ECO:0000313" key="2">
    <source>
        <dbReference type="Proteomes" id="UP000078428"/>
    </source>
</evidence>
<proteinExistence type="predicted"/>
<comment type="caution">
    <text evidence="1">The sequence shown here is derived from an EMBL/GenBank/DDBJ whole genome shotgun (WGS) entry which is preliminary data.</text>
</comment>
<reference evidence="1 2" key="1">
    <citation type="submission" date="2016-04" db="EMBL/GenBank/DDBJ databases">
        <title>Draft genome sequence of freshwater magnetotactic bacteria Magnetospirillum marisnigri SP-1 and Magnetospirillum moscoviense BB-1.</title>
        <authorList>
            <person name="Koziaeva V."/>
            <person name="Dziuba M.V."/>
            <person name="Ivanov T.M."/>
            <person name="Kuznetsov B."/>
            <person name="Grouzdev D.S."/>
        </authorList>
    </citation>
    <scope>NUCLEOTIDE SEQUENCE [LARGE SCALE GENOMIC DNA]</scope>
    <source>
        <strain evidence="1 2">SP-1</strain>
    </source>
</reference>
<evidence type="ECO:0000313" key="1">
    <source>
        <dbReference type="EMBL" id="OAN49554.1"/>
    </source>
</evidence>
<dbReference type="Proteomes" id="UP000078428">
    <property type="component" value="Unassembled WGS sequence"/>
</dbReference>
<keyword evidence="2" id="KW-1185">Reference proteome</keyword>